<evidence type="ECO:0000259" key="2">
    <source>
        <dbReference type="PROSITE" id="PS51184"/>
    </source>
</evidence>
<dbReference type="GO" id="GO:0106140">
    <property type="term" value="F:P-TEFb complex binding"/>
    <property type="evidence" value="ECO:0007669"/>
    <property type="project" value="TreeGrafter"/>
</dbReference>
<dbReference type="SMART" id="SM00558">
    <property type="entry name" value="JmjC"/>
    <property type="match status" value="1"/>
</dbReference>
<dbReference type="AlphaFoldDB" id="A0A024TVA4"/>
<dbReference type="PANTHER" id="PTHR12480">
    <property type="entry name" value="ARGININE DEMETHYLASE AND LYSYL-HYDROXYLASE JMJD"/>
    <property type="match status" value="1"/>
</dbReference>
<dbReference type="STRING" id="157072.A0A024TVA4"/>
<dbReference type="EMBL" id="KI913970">
    <property type="protein sequence ID" value="ETV98110.1"/>
    <property type="molecule type" value="Genomic_DNA"/>
</dbReference>
<dbReference type="GO" id="GO:0005634">
    <property type="term" value="C:nucleus"/>
    <property type="evidence" value="ECO:0007669"/>
    <property type="project" value="TreeGrafter"/>
</dbReference>
<gene>
    <name evidence="3" type="ORF">H310_08854</name>
</gene>
<keyword evidence="1" id="KW-0732">Signal</keyword>
<dbReference type="CDD" id="cd02208">
    <property type="entry name" value="cupin_RmlC-like"/>
    <property type="match status" value="1"/>
</dbReference>
<dbReference type="RefSeq" id="XP_008872985.1">
    <property type="nucleotide sequence ID" value="XM_008874763.1"/>
</dbReference>
<accession>A0A024TVA4</accession>
<feature type="chain" id="PRO_5001534676" description="JmjC domain-containing protein" evidence="1">
    <location>
        <begin position="19"/>
        <end position="610"/>
    </location>
</feature>
<protein>
    <recommendedName>
        <fullName evidence="2">JmjC domain-containing protein</fullName>
    </recommendedName>
</protein>
<reference evidence="3" key="1">
    <citation type="submission" date="2013-12" db="EMBL/GenBank/DDBJ databases">
        <title>The Genome Sequence of Aphanomyces invadans NJM9701.</title>
        <authorList>
            <consortium name="The Broad Institute Genomics Platform"/>
            <person name="Russ C."/>
            <person name="Tyler B."/>
            <person name="van West P."/>
            <person name="Dieguez-Uribeondo J."/>
            <person name="Young S.K."/>
            <person name="Zeng Q."/>
            <person name="Gargeya S."/>
            <person name="Fitzgerald M."/>
            <person name="Abouelleil A."/>
            <person name="Alvarado L."/>
            <person name="Chapman S.B."/>
            <person name="Gainer-Dewar J."/>
            <person name="Goldberg J."/>
            <person name="Griggs A."/>
            <person name="Gujja S."/>
            <person name="Hansen M."/>
            <person name="Howarth C."/>
            <person name="Imamovic A."/>
            <person name="Ireland A."/>
            <person name="Larimer J."/>
            <person name="McCowan C."/>
            <person name="Murphy C."/>
            <person name="Pearson M."/>
            <person name="Poon T.W."/>
            <person name="Priest M."/>
            <person name="Roberts A."/>
            <person name="Saif S."/>
            <person name="Shea T."/>
            <person name="Sykes S."/>
            <person name="Wortman J."/>
            <person name="Nusbaum C."/>
            <person name="Birren B."/>
        </authorList>
    </citation>
    <scope>NUCLEOTIDE SEQUENCE [LARGE SCALE GENOMIC DNA]</scope>
    <source>
        <strain evidence="3">NJM9701</strain>
    </source>
</reference>
<dbReference type="GO" id="GO:0005737">
    <property type="term" value="C:cytoplasm"/>
    <property type="evidence" value="ECO:0007669"/>
    <property type="project" value="TreeGrafter"/>
</dbReference>
<dbReference type="Pfam" id="PF13621">
    <property type="entry name" value="Cupin_8"/>
    <property type="match status" value="1"/>
</dbReference>
<dbReference type="VEuPathDB" id="FungiDB:H310_08854"/>
<dbReference type="eggNOG" id="KOG2130">
    <property type="taxonomic scope" value="Eukaryota"/>
</dbReference>
<evidence type="ECO:0000313" key="3">
    <source>
        <dbReference type="EMBL" id="ETV98110.1"/>
    </source>
</evidence>
<dbReference type="InterPro" id="IPR050910">
    <property type="entry name" value="JMJD6_ArgDemeth/LysHydrox"/>
</dbReference>
<dbReference type="OrthoDB" id="70760at2759"/>
<organism evidence="3">
    <name type="scientific">Aphanomyces invadans</name>
    <dbReference type="NCBI Taxonomy" id="157072"/>
    <lineage>
        <taxon>Eukaryota</taxon>
        <taxon>Sar</taxon>
        <taxon>Stramenopiles</taxon>
        <taxon>Oomycota</taxon>
        <taxon>Saprolegniomycetes</taxon>
        <taxon>Saprolegniales</taxon>
        <taxon>Verrucalvaceae</taxon>
        <taxon>Aphanomyces</taxon>
    </lineage>
</organism>
<name>A0A024TVA4_9STRA</name>
<feature type="signal peptide" evidence="1">
    <location>
        <begin position="1"/>
        <end position="18"/>
    </location>
</feature>
<proteinExistence type="predicted"/>
<dbReference type="PANTHER" id="PTHR12480:SF22">
    <property type="entry name" value="JMJC DOMAIN-CONTAINING PROTEIN"/>
    <property type="match status" value="1"/>
</dbReference>
<feature type="domain" description="JmjC" evidence="2">
    <location>
        <begin position="391"/>
        <end position="549"/>
    </location>
</feature>
<dbReference type="PROSITE" id="PS51184">
    <property type="entry name" value="JMJC"/>
    <property type="match status" value="1"/>
</dbReference>
<dbReference type="GeneID" id="20085904"/>
<sequence>MHLRWFAAAAVVCITSSAIEYLDSRQWLIQTHIQVQGVDGISRRQELRVPCCADIQVEGDKFCESSDLLPHDCIMFKAYLAGLQQGNQACRCHAHSTTHVPQQLKTLPFNVHHADTARSPTYFQLSVFEGDTLSLPTRIPAVCRQFNLDVDSCSMFSASFTQQVIDADVEHAMAQLLTLSPHATYPLDVLRHVLAHVQTMYADEQRRHRHVSEAYRTLRHQLQREKDRQIQTTTACATADQVKSPIPDPTPSTDAASSCTATIHSGPALAIDDTLPSMKPSLPIPRVDIRTLSYSDYLALAKGSVPLILTHSPRLPQSPGIPPWSLDVLNATCGTRSVVLKRRNPTKPSWAGIEAVARADLRQFLHDIQHKLEPWPASLSSLYLHDMSVIEFCPDLLQSFVIPKLFVRDALQTTCTKNTKYWPSLFVGDVGTSSGLHTDWGATAAWMGLLHGRKRWRIAPPSARPFVYERVGDGDGKFDADLMAPNTSAFPLLRHVQVFEGVLEAGEIMFIPADSPHQVVNLDLSIAVAMNFVDAANIDAHMDHVRHQLMEAAGQGHSAIAGQYEQVLASLEATSRQWQVQDESEPAAMAYADYKRPSVEACQAKGTWIV</sequence>
<dbReference type="InterPro" id="IPR041667">
    <property type="entry name" value="Cupin_8"/>
</dbReference>
<evidence type="ECO:0000256" key="1">
    <source>
        <dbReference type="SAM" id="SignalP"/>
    </source>
</evidence>
<dbReference type="SUPFAM" id="SSF51197">
    <property type="entry name" value="Clavaminate synthase-like"/>
    <property type="match status" value="1"/>
</dbReference>
<dbReference type="InterPro" id="IPR003347">
    <property type="entry name" value="JmjC_dom"/>
</dbReference>
<dbReference type="GO" id="GO:0033749">
    <property type="term" value="F:histone H4R3 demethylase activity"/>
    <property type="evidence" value="ECO:0007669"/>
    <property type="project" value="TreeGrafter"/>
</dbReference>
<dbReference type="Gene3D" id="2.60.120.650">
    <property type="entry name" value="Cupin"/>
    <property type="match status" value="1"/>
</dbReference>